<dbReference type="EMBL" id="LAZR01008306">
    <property type="protein sequence ID" value="KKM79641.1"/>
    <property type="molecule type" value="Genomic_DNA"/>
</dbReference>
<comment type="caution">
    <text evidence="2">The sequence shown here is derived from an EMBL/GenBank/DDBJ whole genome shotgun (WGS) entry which is preliminary data.</text>
</comment>
<gene>
    <name evidence="1" type="ORF">LCGC14_1347880</name>
    <name evidence="2" type="ORF">LCGC14_1347910</name>
</gene>
<evidence type="ECO:0000313" key="1">
    <source>
        <dbReference type="EMBL" id="KKM79638.1"/>
    </source>
</evidence>
<proteinExistence type="predicted"/>
<accession>A0A0F9KXU0</accession>
<reference evidence="2" key="1">
    <citation type="journal article" date="2015" name="Nature">
        <title>Complex archaea that bridge the gap between prokaryotes and eukaryotes.</title>
        <authorList>
            <person name="Spang A."/>
            <person name="Saw J.H."/>
            <person name="Jorgensen S.L."/>
            <person name="Zaremba-Niedzwiedzka K."/>
            <person name="Martijn J."/>
            <person name="Lind A.E."/>
            <person name="van Eijk R."/>
            <person name="Schleper C."/>
            <person name="Guy L."/>
            <person name="Ettema T.J."/>
        </authorList>
    </citation>
    <scope>NUCLEOTIDE SEQUENCE</scope>
</reference>
<protein>
    <recommendedName>
        <fullName evidence="3">HNH nuclease domain-containing protein</fullName>
    </recommendedName>
</protein>
<dbReference type="SUPFAM" id="SSF54060">
    <property type="entry name" value="His-Me finger endonucleases"/>
    <property type="match status" value="1"/>
</dbReference>
<dbReference type="Gene3D" id="3.90.75.10">
    <property type="entry name" value="Homing Intron 3 (I-ppo) Encoded Endonuclease, Chain A"/>
    <property type="match status" value="1"/>
</dbReference>
<dbReference type="GO" id="GO:0004519">
    <property type="term" value="F:endonuclease activity"/>
    <property type="evidence" value="ECO:0007669"/>
    <property type="project" value="InterPro"/>
</dbReference>
<dbReference type="AlphaFoldDB" id="A0A0F9KXU0"/>
<dbReference type="InterPro" id="IPR044930">
    <property type="entry name" value="Homing_endonuclease_His-Me"/>
</dbReference>
<sequence>MQMYDVDVIKRFWDKVNIQLFGACWEWKAGVDKDGYGRFYLQRRWKPAHRVAWEITHKRVLTSKLEHVCHECDNPPCCNPRHLYLGDSDTNIGDRVRRGRSARGEKSGGSKLTTKEVLLIRELREVEMLTCKVLMSRFAASKSAINKVLRRATWTHI</sequence>
<evidence type="ECO:0008006" key="3">
    <source>
        <dbReference type="Google" id="ProtNLM"/>
    </source>
</evidence>
<name>A0A0F9KXU0_9ZZZZ</name>
<evidence type="ECO:0000313" key="2">
    <source>
        <dbReference type="EMBL" id="KKM79641.1"/>
    </source>
</evidence>
<dbReference type="InterPro" id="IPR044925">
    <property type="entry name" value="His-Me_finger_sf"/>
</dbReference>
<organism evidence="2">
    <name type="scientific">marine sediment metagenome</name>
    <dbReference type="NCBI Taxonomy" id="412755"/>
    <lineage>
        <taxon>unclassified sequences</taxon>
        <taxon>metagenomes</taxon>
        <taxon>ecological metagenomes</taxon>
    </lineage>
</organism>
<dbReference type="EMBL" id="LAZR01008306">
    <property type="protein sequence ID" value="KKM79638.1"/>
    <property type="molecule type" value="Genomic_DNA"/>
</dbReference>